<dbReference type="EMBL" id="WNKQ01000003">
    <property type="protein sequence ID" value="KAF5852386.1"/>
    <property type="molecule type" value="Genomic_DNA"/>
</dbReference>
<sequence length="408" mass="45647">MLIARSPQHSSTVTCYFAHLFGWFLLPSLKHASPDRTHAQRRHNFLANVLGCLHRRSQIIQSKPISGGLDGFRAFFNSTYEDVGIPETTQVLGQVGNEENQDFLVAFVSALQTLPASRHLPSSRGGKNLLEDLSRLMTAVNADDFDIERILPLLQAILHKEPDNVIWDRVYDAVTESTPPAGPTSSFQQTPLFINTGSFANSTEHHKHVDDVLKEELGHLYVGVPGFFKAFVEDVPGLRQAAQAVFNKCKEGESPLYGVESGWQGWPKGAKEKDVLSWFTTLTDRLLDLAEGYRPVSRVRRRTLLDIGFVDNPSAGVDSKCRWSQILIPGELKSNPLADKASKAWLDPGRYAREVLAAQDSRRFVLGFTLCGPFMRLWEFDRVRGIASEQFDVNEDGLQFVTTLFGFL</sequence>
<evidence type="ECO:0000313" key="3">
    <source>
        <dbReference type="Proteomes" id="UP000624244"/>
    </source>
</evidence>
<name>A0A8H5ZLC3_COCSA</name>
<dbReference type="AlphaFoldDB" id="A0A8H5ZLC3"/>
<evidence type="ECO:0000259" key="1">
    <source>
        <dbReference type="Pfam" id="PF17667"/>
    </source>
</evidence>
<reference evidence="2" key="1">
    <citation type="submission" date="2019-11" db="EMBL/GenBank/DDBJ databases">
        <title>Bipolaris sorokiniana Genome sequencing.</title>
        <authorList>
            <person name="Wang H."/>
        </authorList>
    </citation>
    <scope>NUCLEOTIDE SEQUENCE</scope>
</reference>
<protein>
    <recommendedName>
        <fullName evidence="1">Fungal-type protein kinase domain-containing protein</fullName>
    </recommendedName>
</protein>
<comment type="caution">
    <text evidence="2">The sequence shown here is derived from an EMBL/GenBank/DDBJ whole genome shotgun (WGS) entry which is preliminary data.</text>
</comment>
<evidence type="ECO:0000313" key="2">
    <source>
        <dbReference type="EMBL" id="KAF5852386.1"/>
    </source>
</evidence>
<dbReference type="PANTHER" id="PTHR38248:SF2">
    <property type="entry name" value="FUNK1 11"/>
    <property type="match status" value="1"/>
</dbReference>
<gene>
    <name evidence="2" type="ORF">GGP41_007820</name>
</gene>
<dbReference type="InterPro" id="IPR040976">
    <property type="entry name" value="Pkinase_fungal"/>
</dbReference>
<dbReference type="Proteomes" id="UP000624244">
    <property type="component" value="Unassembled WGS sequence"/>
</dbReference>
<organism evidence="2 3">
    <name type="scientific">Cochliobolus sativus</name>
    <name type="common">Common root rot and spot blotch fungus</name>
    <name type="synonym">Bipolaris sorokiniana</name>
    <dbReference type="NCBI Taxonomy" id="45130"/>
    <lineage>
        <taxon>Eukaryota</taxon>
        <taxon>Fungi</taxon>
        <taxon>Dikarya</taxon>
        <taxon>Ascomycota</taxon>
        <taxon>Pezizomycotina</taxon>
        <taxon>Dothideomycetes</taxon>
        <taxon>Pleosporomycetidae</taxon>
        <taxon>Pleosporales</taxon>
        <taxon>Pleosporineae</taxon>
        <taxon>Pleosporaceae</taxon>
        <taxon>Bipolaris</taxon>
    </lineage>
</organism>
<proteinExistence type="predicted"/>
<accession>A0A8H5ZLC3</accession>
<dbReference type="Pfam" id="PF17667">
    <property type="entry name" value="Pkinase_fungal"/>
    <property type="match status" value="1"/>
</dbReference>
<feature type="domain" description="Fungal-type protein kinase" evidence="1">
    <location>
        <begin position="306"/>
        <end position="408"/>
    </location>
</feature>
<dbReference type="PANTHER" id="PTHR38248">
    <property type="entry name" value="FUNK1 6"/>
    <property type="match status" value="1"/>
</dbReference>